<keyword evidence="4" id="KW-1185">Reference proteome</keyword>
<dbReference type="CDD" id="cd01309">
    <property type="entry name" value="Met_dep_hydrolase_C"/>
    <property type="match status" value="1"/>
</dbReference>
<protein>
    <submittedName>
        <fullName evidence="3">Amidohydrolase</fullName>
    </submittedName>
</protein>
<keyword evidence="1" id="KW-0732">Signal</keyword>
<dbReference type="AlphaFoldDB" id="A0AAP6JGU9"/>
<dbReference type="EMBL" id="JAYGII010000016">
    <property type="protein sequence ID" value="MEA5445879.1"/>
    <property type="molecule type" value="Genomic_DNA"/>
</dbReference>
<dbReference type="PROSITE" id="PS51257">
    <property type="entry name" value="PROKAR_LIPOPROTEIN"/>
    <property type="match status" value="1"/>
</dbReference>
<feature type="chain" id="PRO_5042877365" evidence="1">
    <location>
        <begin position="23"/>
        <end position="474"/>
    </location>
</feature>
<dbReference type="PANTHER" id="PTHR43135:SF3">
    <property type="entry name" value="ALPHA-D-RIBOSE 1-METHYLPHOSPHONATE 5-TRIPHOSPHATE DIPHOSPHATASE"/>
    <property type="match status" value="1"/>
</dbReference>
<dbReference type="SUPFAM" id="SSF51556">
    <property type="entry name" value="Metallo-dependent hydrolases"/>
    <property type="match status" value="1"/>
</dbReference>
<dbReference type="InterPro" id="IPR051781">
    <property type="entry name" value="Metallo-dep_Hydrolase"/>
</dbReference>
<sequence length="474" mass="51748">MARILSKITWLAATGALTLGLAACGESEPPAAPEDDFEFSVLSGGFESTYRPLPSETVLITNATILTGAGERIDDGSLLMRDGRIEAVGSEIEAPEDARVVDADGGWLTPGIIDSHSHLGVYPSPGDWAHADGNEIVSANTAHVWAEHGLWPQDPGFIRALEGGVTTALILPGSANIFGGRGVTIKNVPGRTAQDMKFPGAPHALKMACGENPKRVYGQGRNSQPYTRMGNKAFVRSAFIDAQDYLDRWEDYKRKKANGEDVDAPKRDLAMETIAGVLNDEILLHNHCYRADEMTHRMDIAEEFGFHITAFHHAVESYKIADRLAEADVCSAMWSDWWGFKLEAWDGIRENIPLVEAAGACAVLHSDSAQDIQRLNQEAAKTMAAANRAGMAVSREQAIRWITLNAARILGIDEVTGSLEPGKNADVVLWDGDPFSVYSRTRLVFIDGARIYDRDDPLRLPELDFTLGMFEGDQ</sequence>
<evidence type="ECO:0000256" key="1">
    <source>
        <dbReference type="SAM" id="SignalP"/>
    </source>
</evidence>
<evidence type="ECO:0000313" key="3">
    <source>
        <dbReference type="EMBL" id="MEA5445879.1"/>
    </source>
</evidence>
<evidence type="ECO:0000313" key="4">
    <source>
        <dbReference type="Proteomes" id="UP001302316"/>
    </source>
</evidence>
<dbReference type="Pfam" id="PF01979">
    <property type="entry name" value="Amidohydro_1"/>
    <property type="match status" value="1"/>
</dbReference>
<proteinExistence type="predicted"/>
<dbReference type="SUPFAM" id="SSF51338">
    <property type="entry name" value="Composite domain of metallo-dependent hydrolases"/>
    <property type="match status" value="1"/>
</dbReference>
<reference evidence="3 4" key="1">
    <citation type="submission" date="2023-12" db="EMBL/GenBank/DDBJ databases">
        <title>Whole-genome sequencing of halo(alkali)philic microorganisms from hypersaline lakes.</title>
        <authorList>
            <person name="Sorokin D.Y."/>
            <person name="Merkel A.Y."/>
            <person name="Messina E."/>
            <person name="Yakimov M."/>
        </authorList>
    </citation>
    <scope>NUCLEOTIDE SEQUENCE [LARGE SCALE GENOMIC DNA]</scope>
    <source>
        <strain evidence="3 4">AB-CW1</strain>
    </source>
</reference>
<dbReference type="PANTHER" id="PTHR43135">
    <property type="entry name" value="ALPHA-D-RIBOSE 1-METHYLPHOSPHONATE 5-TRIPHOSPHATE DIPHOSPHATASE"/>
    <property type="match status" value="1"/>
</dbReference>
<dbReference type="InterPro" id="IPR032466">
    <property type="entry name" value="Metal_Hydrolase"/>
</dbReference>
<evidence type="ECO:0000259" key="2">
    <source>
        <dbReference type="Pfam" id="PF01979"/>
    </source>
</evidence>
<dbReference type="Proteomes" id="UP001302316">
    <property type="component" value="Unassembled WGS sequence"/>
</dbReference>
<feature type="signal peptide" evidence="1">
    <location>
        <begin position="1"/>
        <end position="22"/>
    </location>
</feature>
<gene>
    <name evidence="3" type="ORF">VCB98_08615</name>
</gene>
<feature type="domain" description="Amidohydrolase-related" evidence="2">
    <location>
        <begin position="353"/>
        <end position="446"/>
    </location>
</feature>
<dbReference type="InterPro" id="IPR006680">
    <property type="entry name" value="Amidohydro-rel"/>
</dbReference>
<dbReference type="RefSeq" id="WP_346051742.1">
    <property type="nucleotide sequence ID" value="NZ_JAYGII010000016.1"/>
</dbReference>
<dbReference type="Gene3D" id="2.30.40.10">
    <property type="entry name" value="Urease, subunit C, domain 1"/>
    <property type="match status" value="1"/>
</dbReference>
<accession>A0AAP6JGU9</accession>
<dbReference type="GO" id="GO:0016810">
    <property type="term" value="F:hydrolase activity, acting on carbon-nitrogen (but not peptide) bonds"/>
    <property type="evidence" value="ECO:0007669"/>
    <property type="project" value="InterPro"/>
</dbReference>
<organism evidence="3 4">
    <name type="scientific">Natronospira elongata</name>
    <dbReference type="NCBI Taxonomy" id="3110268"/>
    <lineage>
        <taxon>Bacteria</taxon>
        <taxon>Pseudomonadati</taxon>
        <taxon>Pseudomonadota</taxon>
        <taxon>Gammaproteobacteria</taxon>
        <taxon>Natronospirales</taxon>
        <taxon>Natronospiraceae</taxon>
        <taxon>Natronospira</taxon>
    </lineage>
</organism>
<name>A0AAP6JGU9_9GAMM</name>
<dbReference type="InterPro" id="IPR011059">
    <property type="entry name" value="Metal-dep_hydrolase_composite"/>
</dbReference>
<dbReference type="Gene3D" id="3.20.20.140">
    <property type="entry name" value="Metal-dependent hydrolases"/>
    <property type="match status" value="1"/>
</dbReference>
<comment type="caution">
    <text evidence="3">The sequence shown here is derived from an EMBL/GenBank/DDBJ whole genome shotgun (WGS) entry which is preliminary data.</text>
</comment>